<reference evidence="1 2" key="1">
    <citation type="submission" date="2012-10" db="EMBL/GenBank/DDBJ databases">
        <title>Complete genome sequence of Moumouvirus goulette.</title>
        <authorList>
            <person name="Fournous G."/>
            <person name="Bougalmi M."/>
            <person name="Colson P."/>
        </authorList>
    </citation>
    <scope>NUCLEOTIDE SEQUENCE [LARGE SCALE GENOMIC DNA]</scope>
</reference>
<protein>
    <submittedName>
        <fullName evidence="1">Uncharacterized protein</fullName>
    </submittedName>
</protein>
<evidence type="ECO:0000313" key="2">
    <source>
        <dbReference type="Proteomes" id="UP000241071"/>
    </source>
</evidence>
<name>M1PXJ3_9VIRU</name>
<proteinExistence type="predicted"/>
<organism evidence="1 2">
    <name type="scientific">Moumouvirus goulette</name>
    <dbReference type="NCBI Taxonomy" id="1247379"/>
    <lineage>
        <taxon>Viruses</taxon>
        <taxon>Varidnaviria</taxon>
        <taxon>Bamfordvirae</taxon>
        <taxon>Nucleocytoviricota</taxon>
        <taxon>Megaviricetes</taxon>
        <taxon>Imitervirales</taxon>
        <taxon>Mimiviridae</taxon>
        <taxon>Megamimivirinae</taxon>
        <taxon>Moumouvirus</taxon>
        <taxon>Moumouvirus goulettemassiliense</taxon>
    </lineage>
</organism>
<keyword evidence="2" id="KW-1185">Reference proteome</keyword>
<sequence length="86" mass="10106">MNTKKIDYKRKPYWIYETCIGDNTNVSVRCYNTVTDYDYYNFLGKFISAQSNRIKYISSPCKTITGEIFCLIKLSGKDEIIFENNC</sequence>
<dbReference type="EMBL" id="KC008572">
    <property type="protein sequence ID" value="AGF85477.1"/>
    <property type="molecule type" value="Genomic_DNA"/>
</dbReference>
<evidence type="ECO:0000313" key="1">
    <source>
        <dbReference type="EMBL" id="AGF85477.1"/>
    </source>
</evidence>
<accession>M1PXJ3</accession>
<dbReference type="Proteomes" id="UP000241071">
    <property type="component" value="Segment"/>
</dbReference>
<gene>
    <name evidence="1" type="ORF">glt_00669</name>
</gene>